<feature type="domain" description="MobA-like NTP transferase" evidence="1">
    <location>
        <begin position="5"/>
        <end position="123"/>
    </location>
</feature>
<dbReference type="Pfam" id="PF12804">
    <property type="entry name" value="NTP_transf_3"/>
    <property type="match status" value="1"/>
</dbReference>
<dbReference type="RefSeq" id="WP_216457296.1">
    <property type="nucleotide sequence ID" value="NZ_JAHLQL010000004.1"/>
</dbReference>
<dbReference type="EMBL" id="JAHLQL010000004">
    <property type="protein sequence ID" value="MBU5592519.1"/>
    <property type="molecule type" value="Genomic_DNA"/>
</dbReference>
<accession>A0ABS6F1Y4</accession>
<evidence type="ECO:0000313" key="2">
    <source>
        <dbReference type="EMBL" id="MBU5592519.1"/>
    </source>
</evidence>
<reference evidence="2 3" key="1">
    <citation type="submission" date="2021-06" db="EMBL/GenBank/DDBJ databases">
        <authorList>
            <person name="Sun Q."/>
            <person name="Li D."/>
        </authorList>
    </citation>
    <scope>NUCLEOTIDE SEQUENCE [LARGE SCALE GENOMIC DNA]</scope>
    <source>
        <strain evidence="2 3">MSJ-4</strain>
    </source>
</reference>
<organism evidence="2 3">
    <name type="scientific">Clostridium simiarum</name>
    <dbReference type="NCBI Taxonomy" id="2841506"/>
    <lineage>
        <taxon>Bacteria</taxon>
        <taxon>Bacillati</taxon>
        <taxon>Bacillota</taxon>
        <taxon>Clostridia</taxon>
        <taxon>Eubacteriales</taxon>
        <taxon>Clostridiaceae</taxon>
        <taxon>Clostridium</taxon>
    </lineage>
</organism>
<gene>
    <name evidence="2" type="ORF">KQI89_12210</name>
</gene>
<evidence type="ECO:0000313" key="3">
    <source>
        <dbReference type="Proteomes" id="UP000736583"/>
    </source>
</evidence>
<keyword evidence="2" id="KW-0808">Transferase</keyword>
<name>A0ABS6F1Y4_9CLOT</name>
<dbReference type="GO" id="GO:0016740">
    <property type="term" value="F:transferase activity"/>
    <property type="evidence" value="ECO:0007669"/>
    <property type="project" value="UniProtKB-KW"/>
</dbReference>
<dbReference type="PANTHER" id="PTHR40086:SF1">
    <property type="entry name" value="CELL CYCLE REGULATOR CCRZ"/>
    <property type="match status" value="1"/>
</dbReference>
<comment type="caution">
    <text evidence="2">The sequence shown here is derived from an EMBL/GenBank/DDBJ whole genome shotgun (WGS) entry which is preliminary data.</text>
</comment>
<evidence type="ECO:0000259" key="1">
    <source>
        <dbReference type="Pfam" id="PF12804"/>
    </source>
</evidence>
<dbReference type="Proteomes" id="UP000736583">
    <property type="component" value="Unassembled WGS sequence"/>
</dbReference>
<dbReference type="InterPro" id="IPR025877">
    <property type="entry name" value="MobA-like_NTP_Trfase"/>
</dbReference>
<dbReference type="Pfam" id="PF01633">
    <property type="entry name" value="Choline_kinase"/>
    <property type="match status" value="1"/>
</dbReference>
<proteinExistence type="predicted"/>
<dbReference type="CDD" id="cd05151">
    <property type="entry name" value="ChoK-like"/>
    <property type="match status" value="1"/>
</dbReference>
<dbReference type="InterPro" id="IPR052077">
    <property type="entry name" value="CcrZ_PhaseVar_Mediator"/>
</dbReference>
<keyword evidence="3" id="KW-1185">Reference proteome</keyword>
<sequence>MINQAVILAAGLSEEFGRPVGFLKIPEGTIIERILNLLEENGIKDILVIAGYESEYYEALAKERGFKIIKNPKYKWTGTMSSLAYAKDFVKEDFILIESDIVFEERALWEIIDSAFKNCMVVTTESGSGDEAFVDIREEKIFKMSKDKHQLNKIDGEMIGICKISHEVYGKMLEEFKLNKNPYLNYEYVLMDVSKDNPVGYVKVDDLIWGEIDHKEHYDNMVNYVFPKLKIKEKEVKEAILKGYIIEALNVKDEDIKDLKKLGGLTNRNYKFTMNGENYVLRAPGTGSNEIVNRKDEKYNSEQIAKSDIDSHIIYFNEYSGVKIAKFIENAETFTGESAKKEENMVLSANILKKLHTSGAKFKNTFDTFDKIEEYEALLKKVGGEFFEDYQDIKKKVFAFKELLEDLDSELVACHNDALAENFVKGADRLYLIDWEYSGMNDAMWDLAAYSLECKFSKLDEELFLNIYFNGEPEEKYKKRILIYKICQDIFWSIWSAIKEAQGDDMGSYTIDRYNRGKKNLEVFYSL</sequence>
<protein>
    <submittedName>
        <fullName evidence="2">NTP transferase domain-containing protein</fullName>
    </submittedName>
</protein>
<dbReference type="PANTHER" id="PTHR40086">
    <property type="entry name" value="PHOSPHOTRANSFERASE YTMP-RELATED"/>
    <property type="match status" value="1"/>
</dbReference>